<evidence type="ECO:0000313" key="1">
    <source>
        <dbReference type="EMBL" id="REG77491.1"/>
    </source>
</evidence>
<proteinExistence type="predicted"/>
<dbReference type="Gene3D" id="3.30.2020.40">
    <property type="entry name" value="Uncharacterised protein PF10387, DUF2442"/>
    <property type="match status" value="1"/>
</dbReference>
<dbReference type="AlphaFoldDB" id="A0A3E0D6D1"/>
<gene>
    <name evidence="1" type="ORF">C8N25_14417</name>
</gene>
<dbReference type="Proteomes" id="UP000256405">
    <property type="component" value="Unassembled WGS sequence"/>
</dbReference>
<sequence>MEHNIINVWFEDDKIFIQTSNGEKRSHPLNWFPKLQKASKEVLESFTLSPFGIHWEKLDEDLSYEGFFTYVK</sequence>
<evidence type="ECO:0000313" key="2">
    <source>
        <dbReference type="Proteomes" id="UP000256405"/>
    </source>
</evidence>
<dbReference type="InterPro" id="IPR018841">
    <property type="entry name" value="DUF2442"/>
</dbReference>
<dbReference type="EMBL" id="QUNF01000044">
    <property type="protein sequence ID" value="REG77491.1"/>
    <property type="molecule type" value="Genomic_DNA"/>
</dbReference>
<accession>A0A3E0D6D1</accession>
<dbReference type="OrthoDB" id="9807561at2"/>
<protein>
    <submittedName>
        <fullName evidence="1">Uncharacterized protein DUF2442</fullName>
    </submittedName>
</protein>
<dbReference type="RefSeq" id="WP_086543971.1">
    <property type="nucleotide sequence ID" value="NZ_MSSW01000102.1"/>
</dbReference>
<comment type="caution">
    <text evidence="1">The sequence shown here is derived from an EMBL/GenBank/DDBJ whole genome shotgun (WGS) entry which is preliminary data.</text>
</comment>
<name>A0A3E0D6D1_9BACT</name>
<reference evidence="1 2" key="1">
    <citation type="submission" date="2018-08" db="EMBL/GenBank/DDBJ databases">
        <title>Genomic Encyclopedia of Archaeal and Bacterial Type Strains, Phase II (KMG-II): from individual species to whole genera.</title>
        <authorList>
            <person name="Goeker M."/>
        </authorList>
    </citation>
    <scope>NUCLEOTIDE SEQUENCE [LARGE SCALE GENOMIC DNA]</scope>
    <source>
        <strain evidence="1 2">DSM 15986</strain>
    </source>
</reference>
<dbReference type="Pfam" id="PF10387">
    <property type="entry name" value="DUF2442"/>
    <property type="match status" value="1"/>
</dbReference>
<keyword evidence="2" id="KW-1185">Reference proteome</keyword>
<organism evidence="1 2">
    <name type="scientific">Algoriphagus antarcticus</name>
    <dbReference type="NCBI Taxonomy" id="238540"/>
    <lineage>
        <taxon>Bacteria</taxon>
        <taxon>Pseudomonadati</taxon>
        <taxon>Bacteroidota</taxon>
        <taxon>Cytophagia</taxon>
        <taxon>Cytophagales</taxon>
        <taxon>Cyclobacteriaceae</taxon>
        <taxon>Algoriphagus</taxon>
    </lineage>
</organism>